<keyword evidence="4" id="KW-1185">Reference proteome</keyword>
<name>K0KEW3_SACES</name>
<dbReference type="AlphaFoldDB" id="K0KEW3"/>
<reference evidence="3 4" key="1">
    <citation type="journal article" date="2012" name="BMC Genomics">
        <title>Complete genome sequence of Saccharothrix espanaensis DSM 44229T and comparison to the other completely sequenced Pseudonocardiaceae.</title>
        <authorList>
            <person name="Strobel T."/>
            <person name="Al-Dilaimi A."/>
            <person name="Blom J."/>
            <person name="Gessner A."/>
            <person name="Kalinowski J."/>
            <person name="Luzhetska M."/>
            <person name="Puhler A."/>
            <person name="Szczepanowski R."/>
            <person name="Bechthold A."/>
            <person name="Ruckert C."/>
        </authorList>
    </citation>
    <scope>NUCLEOTIDE SEQUENCE [LARGE SCALE GENOMIC DNA]</scope>
    <source>
        <strain evidence="4">ATCC 51144 / DSM 44229 / JCM 9112 / NBRC 15066 / NRRL 15764</strain>
    </source>
</reference>
<feature type="transmembrane region" description="Helical" evidence="2">
    <location>
        <begin position="84"/>
        <end position="104"/>
    </location>
</feature>
<feature type="compositionally biased region" description="Low complexity" evidence="1">
    <location>
        <begin position="202"/>
        <end position="223"/>
    </location>
</feature>
<sequence length="330" mass="33599">MDIRESERSGRHRLEHEGGAIWLPLDGGPERTPAPHVKPALGPGALPAQRTRDPLVDTDAVGLRKFNIGLVPASVTPPRTWKRAAWFAVVSSAAVLVGLAYAAAKLVGADSPEDRIGMPGYPTASPLITGFGTTSATPPPSGADRPEQRRADQAAAIRAGGEGRTGTGGAATDPTSAGSTGGTSTGGDTGGKPSGKPGGKPGRSTTTTTGPSSSPTVTTVPGESAPLVDAAAIALRTEQFFEEAVADADKAMAMVADVFRSDAEALLERRFSDVSLVQVTAITVDPASGVTVSTLNVTKDDGSTTTERRELVFTTAGEPLINAERLVGGA</sequence>
<feature type="region of interest" description="Disordered" evidence="1">
    <location>
        <begin position="19"/>
        <end position="52"/>
    </location>
</feature>
<proteinExistence type="predicted"/>
<feature type="region of interest" description="Disordered" evidence="1">
    <location>
        <begin position="127"/>
        <end position="223"/>
    </location>
</feature>
<evidence type="ECO:0000256" key="2">
    <source>
        <dbReference type="SAM" id="Phobius"/>
    </source>
</evidence>
<dbReference type="KEGG" id="sesp:BN6_78350"/>
<feature type="compositionally biased region" description="Gly residues" evidence="1">
    <location>
        <begin position="179"/>
        <end position="201"/>
    </location>
</feature>
<dbReference type="HOGENOM" id="CLU_042888_0_0_11"/>
<keyword evidence="2" id="KW-0472">Membrane</keyword>
<evidence type="ECO:0000313" key="3">
    <source>
        <dbReference type="EMBL" id="CCH35053.1"/>
    </source>
</evidence>
<evidence type="ECO:0000256" key="1">
    <source>
        <dbReference type="SAM" id="MobiDB-lite"/>
    </source>
</evidence>
<dbReference type="STRING" id="1179773.BN6_78350"/>
<evidence type="ECO:0000313" key="4">
    <source>
        <dbReference type="Proteomes" id="UP000006281"/>
    </source>
</evidence>
<dbReference type="Proteomes" id="UP000006281">
    <property type="component" value="Chromosome"/>
</dbReference>
<dbReference type="PATRIC" id="fig|1179773.3.peg.7909"/>
<keyword evidence="2" id="KW-0812">Transmembrane</keyword>
<accession>K0KEW3</accession>
<dbReference type="RefSeq" id="WP_015105162.1">
    <property type="nucleotide sequence ID" value="NC_019673.1"/>
</dbReference>
<organism evidence="3 4">
    <name type="scientific">Saccharothrix espanaensis (strain ATCC 51144 / DSM 44229 / JCM 9112 / NBRC 15066 / NRRL 15764)</name>
    <dbReference type="NCBI Taxonomy" id="1179773"/>
    <lineage>
        <taxon>Bacteria</taxon>
        <taxon>Bacillati</taxon>
        <taxon>Actinomycetota</taxon>
        <taxon>Actinomycetes</taxon>
        <taxon>Pseudonocardiales</taxon>
        <taxon>Pseudonocardiaceae</taxon>
        <taxon>Saccharothrix</taxon>
    </lineage>
</organism>
<keyword evidence="2" id="KW-1133">Transmembrane helix</keyword>
<gene>
    <name evidence="3" type="ordered locus">BN6_78350</name>
</gene>
<feature type="compositionally biased region" description="Gly residues" evidence="1">
    <location>
        <begin position="160"/>
        <end position="169"/>
    </location>
</feature>
<protein>
    <submittedName>
        <fullName evidence="3">Putative membrane protein</fullName>
    </submittedName>
</protein>
<dbReference type="BioCyc" id="SESP1179773:BN6_RS37885-MONOMER"/>
<dbReference type="eggNOG" id="COG3170">
    <property type="taxonomic scope" value="Bacteria"/>
</dbReference>
<dbReference type="EMBL" id="HE804045">
    <property type="protein sequence ID" value="CCH35053.1"/>
    <property type="molecule type" value="Genomic_DNA"/>
</dbReference>
<dbReference type="OrthoDB" id="3677000at2"/>